<dbReference type="PANTHER" id="PTHR43316:SF3">
    <property type="entry name" value="HALOACID DEHALOGENASE, TYPE II (AFU_ORTHOLOGUE AFUA_2G07750)-RELATED"/>
    <property type="match status" value="1"/>
</dbReference>
<dbReference type="InterPro" id="IPR023198">
    <property type="entry name" value="PGP-like_dom2"/>
</dbReference>
<organism evidence="4 5">
    <name type="scientific">Oceanibaculum indicum</name>
    <dbReference type="NCBI Taxonomy" id="526216"/>
    <lineage>
        <taxon>Bacteria</taxon>
        <taxon>Pseudomonadati</taxon>
        <taxon>Pseudomonadota</taxon>
        <taxon>Alphaproteobacteria</taxon>
        <taxon>Rhodospirillales</taxon>
        <taxon>Oceanibaculaceae</taxon>
        <taxon>Oceanibaculum</taxon>
    </lineage>
</organism>
<dbReference type="SFLD" id="SFLDS00003">
    <property type="entry name" value="Haloacid_Dehalogenase"/>
    <property type="match status" value="1"/>
</dbReference>
<evidence type="ECO:0000256" key="3">
    <source>
        <dbReference type="RuleBase" id="RU368077"/>
    </source>
</evidence>
<dbReference type="RefSeq" id="WP_121217150.1">
    <property type="nucleotide sequence ID" value="NZ_RBIG01000001.1"/>
</dbReference>
<comment type="caution">
    <text evidence="4">The sequence shown here is derived from an EMBL/GenBank/DDBJ whole genome shotgun (WGS) entry which is preliminary data.</text>
</comment>
<accession>A0A420WNM2</accession>
<dbReference type="Gene3D" id="3.40.50.1000">
    <property type="entry name" value="HAD superfamily/HAD-like"/>
    <property type="match status" value="1"/>
</dbReference>
<dbReference type="SFLD" id="SFLDG01135">
    <property type="entry name" value="C1.5.6:_HAD__Beta-PGM__Phospha"/>
    <property type="match status" value="1"/>
</dbReference>
<evidence type="ECO:0000313" key="4">
    <source>
        <dbReference type="EMBL" id="RKQ72627.1"/>
    </source>
</evidence>
<dbReference type="SFLD" id="SFLDF00045">
    <property type="entry name" value="2-haloacid_dehalogenase"/>
    <property type="match status" value="1"/>
</dbReference>
<dbReference type="Pfam" id="PF00702">
    <property type="entry name" value="Hydrolase"/>
    <property type="match status" value="1"/>
</dbReference>
<dbReference type="EC" id="3.8.1.2" evidence="3"/>
<sequence>MARAIAFDAYGTLFDVHSVRALCEEMFPGKGAALSQLWRLKQLEYTWLRSLMGRYEDFWAVTRDALVYALKNQGITPVEADLDRLMGEYLRLAPHAEAAEALKRLKEMGIRLSIASNGSPAMLDAVVRNAGFDTLLEAVISVDPVRVFKPHDAAYKIVTDTLGLPANEILFVSSNGFDVAGASHYGFESVWIQRSTGQMEELGVQPRHAIRFLTDIPALLA</sequence>
<dbReference type="CDD" id="cd02588">
    <property type="entry name" value="HAD_L2-DEX"/>
    <property type="match status" value="1"/>
</dbReference>
<dbReference type="InterPro" id="IPR051540">
    <property type="entry name" value="S-2-haloacid_dehalogenase"/>
</dbReference>
<evidence type="ECO:0000256" key="2">
    <source>
        <dbReference type="ARBA" id="ARBA00022801"/>
    </source>
</evidence>
<dbReference type="NCBIfam" id="TIGR01493">
    <property type="entry name" value="HAD-SF-IA-v2"/>
    <property type="match status" value="1"/>
</dbReference>
<comment type="catalytic activity">
    <reaction evidence="3">
        <text>an (S)-2-haloacid + H2O = a (2R)-2-hydroxycarboxylate + a halide anion + H(+)</text>
        <dbReference type="Rhea" id="RHEA:11192"/>
        <dbReference type="ChEBI" id="CHEBI:15377"/>
        <dbReference type="ChEBI" id="CHEBI:15378"/>
        <dbReference type="ChEBI" id="CHEBI:16042"/>
        <dbReference type="ChEBI" id="CHEBI:58314"/>
        <dbReference type="ChEBI" id="CHEBI:137405"/>
        <dbReference type="EC" id="3.8.1.2"/>
    </reaction>
</comment>
<dbReference type="GO" id="GO:0018784">
    <property type="term" value="F:(S)-2-haloacid dehalogenase activity"/>
    <property type="evidence" value="ECO:0007669"/>
    <property type="project" value="UniProtKB-UniRule"/>
</dbReference>
<evidence type="ECO:0000256" key="1">
    <source>
        <dbReference type="ARBA" id="ARBA00008106"/>
    </source>
</evidence>
<dbReference type="InterPro" id="IPR023214">
    <property type="entry name" value="HAD_sf"/>
</dbReference>
<reference evidence="4 5" key="1">
    <citation type="submission" date="2018-10" db="EMBL/GenBank/DDBJ databases">
        <title>Comparative analysis of microorganisms from saline springs in Andes Mountain Range, Colombia.</title>
        <authorList>
            <person name="Rubin E."/>
        </authorList>
    </citation>
    <scope>NUCLEOTIDE SEQUENCE [LARGE SCALE GENOMIC DNA]</scope>
    <source>
        <strain evidence="4 5">USBA 36</strain>
    </source>
</reference>
<dbReference type="AlphaFoldDB" id="A0A420WNM2"/>
<dbReference type="PANTHER" id="PTHR43316">
    <property type="entry name" value="HYDROLASE, HALOACID DELAHOGENASE-RELATED"/>
    <property type="match status" value="1"/>
</dbReference>
<dbReference type="PRINTS" id="PR00413">
    <property type="entry name" value="HADHALOGNASE"/>
</dbReference>
<dbReference type="SFLD" id="SFLDG01129">
    <property type="entry name" value="C1.5:_HAD__Beta-PGM__Phosphata"/>
    <property type="match status" value="1"/>
</dbReference>
<comment type="similarity">
    <text evidence="1 3">Belongs to the HAD-like hydrolase superfamily. S-2-haloalkanoic acid dehalogenase family.</text>
</comment>
<dbReference type="NCBIfam" id="TIGR01428">
    <property type="entry name" value="HAD_type_II"/>
    <property type="match status" value="1"/>
</dbReference>
<evidence type="ECO:0000313" key="5">
    <source>
        <dbReference type="Proteomes" id="UP000277424"/>
    </source>
</evidence>
<dbReference type="EMBL" id="RBIG01000001">
    <property type="protein sequence ID" value="RKQ72627.1"/>
    <property type="molecule type" value="Genomic_DNA"/>
</dbReference>
<dbReference type="InterPro" id="IPR036412">
    <property type="entry name" value="HAD-like_sf"/>
</dbReference>
<dbReference type="InterPro" id="IPR006328">
    <property type="entry name" value="2-HAD"/>
</dbReference>
<protein>
    <recommendedName>
        <fullName evidence="3">(S)-2-haloacid dehalogenase</fullName>
        <ecNumber evidence="3">3.8.1.2</ecNumber>
    </recommendedName>
    <alternativeName>
        <fullName evidence="3">2-haloalkanoic acid dehalogenase</fullName>
    </alternativeName>
    <alternativeName>
        <fullName evidence="3">Halocarboxylic acid halidohydrolase</fullName>
    </alternativeName>
    <alternativeName>
        <fullName evidence="3">L-2-haloacid dehalogenase</fullName>
    </alternativeName>
</protein>
<keyword evidence="2 3" id="KW-0378">Hydrolase</keyword>
<dbReference type="InterPro" id="IPR006439">
    <property type="entry name" value="HAD-SF_hydro_IA"/>
</dbReference>
<dbReference type="OrthoDB" id="7989657at2"/>
<name>A0A420WNM2_9PROT</name>
<proteinExistence type="inferred from homology"/>
<gene>
    <name evidence="4" type="ORF">BCL74_0395</name>
</gene>
<dbReference type="SUPFAM" id="SSF56784">
    <property type="entry name" value="HAD-like"/>
    <property type="match status" value="1"/>
</dbReference>
<dbReference type="Proteomes" id="UP000277424">
    <property type="component" value="Unassembled WGS sequence"/>
</dbReference>
<dbReference type="Gene3D" id="1.10.150.240">
    <property type="entry name" value="Putative phosphatase, domain 2"/>
    <property type="match status" value="1"/>
</dbReference>
<comment type="function">
    <text evidence="3">Catalyzes the hydrolytic dehalogenation of small (S)-2-haloalkanoic acids to yield the corresponding (R)-2-hydroxyalkanoic acids.</text>
</comment>